<proteinExistence type="predicted"/>
<organism evidence="1 2">
    <name type="scientific">Botrytis elliptica</name>
    <dbReference type="NCBI Taxonomy" id="278938"/>
    <lineage>
        <taxon>Eukaryota</taxon>
        <taxon>Fungi</taxon>
        <taxon>Dikarya</taxon>
        <taxon>Ascomycota</taxon>
        <taxon>Pezizomycotina</taxon>
        <taxon>Leotiomycetes</taxon>
        <taxon>Helotiales</taxon>
        <taxon>Sclerotiniaceae</taxon>
        <taxon>Botrytis</taxon>
    </lineage>
</organism>
<dbReference type="Proteomes" id="UP000297229">
    <property type="component" value="Unassembled WGS sequence"/>
</dbReference>
<gene>
    <name evidence="1" type="ORF">BELL_0493g00040</name>
</gene>
<evidence type="ECO:0000313" key="1">
    <source>
        <dbReference type="EMBL" id="TGO72096.1"/>
    </source>
</evidence>
<accession>A0A4Z1JF47</accession>
<keyword evidence="2" id="KW-1185">Reference proteome</keyword>
<evidence type="ECO:0000313" key="2">
    <source>
        <dbReference type="Proteomes" id="UP000297229"/>
    </source>
</evidence>
<reference evidence="1 2" key="1">
    <citation type="submission" date="2017-12" db="EMBL/GenBank/DDBJ databases">
        <title>Comparative genomics of Botrytis spp.</title>
        <authorList>
            <person name="Valero-Jimenez C.A."/>
            <person name="Tapia P."/>
            <person name="Veloso J."/>
            <person name="Silva-Moreno E."/>
            <person name="Staats M."/>
            <person name="Valdes J.H."/>
            <person name="Van Kan J.A.L."/>
        </authorList>
    </citation>
    <scope>NUCLEOTIDE SEQUENCE [LARGE SCALE GENOMIC DNA]</scope>
    <source>
        <strain evidence="1 2">Be9601</strain>
    </source>
</reference>
<comment type="caution">
    <text evidence="1">The sequence shown here is derived from an EMBL/GenBank/DDBJ whole genome shotgun (WGS) entry which is preliminary data.</text>
</comment>
<sequence length="80" mass="9408">MQDLQHRTYIHTNTHTNINGIQDLIGSRSGTYYLVTAILYHGRTGRNITPADSQTYGKMDLIKIHVQMHQQWHILKENYR</sequence>
<dbReference type="EMBL" id="PQXM01000491">
    <property type="protein sequence ID" value="TGO72096.1"/>
    <property type="molecule type" value="Genomic_DNA"/>
</dbReference>
<protein>
    <submittedName>
        <fullName evidence="1">Uncharacterized protein</fullName>
    </submittedName>
</protein>
<name>A0A4Z1JF47_9HELO</name>
<dbReference type="AlphaFoldDB" id="A0A4Z1JF47"/>